<protein>
    <submittedName>
        <fullName evidence="1">Uncharacterized protein</fullName>
    </submittedName>
</protein>
<proteinExistence type="predicted"/>
<dbReference type="AlphaFoldDB" id="A0A2T0MQB2"/>
<keyword evidence="2" id="KW-1185">Reference proteome</keyword>
<name>A0A2T0MQB2_9ACTN</name>
<sequence length="94" mass="10325">MADGRGTSHLLEEIDAGTAAPVTLGTRTMREWVAFPARQSDTATLALWRDVAHDAHHYVDFLRRPRGLRSGKRPCADWRSDRAAGHLVTAMSAG</sequence>
<evidence type="ECO:0000313" key="2">
    <source>
        <dbReference type="Proteomes" id="UP000238312"/>
    </source>
</evidence>
<dbReference type="EMBL" id="PVNG01000017">
    <property type="protein sequence ID" value="PRX60305.1"/>
    <property type="molecule type" value="Genomic_DNA"/>
</dbReference>
<organism evidence="1 2">
    <name type="scientific">Nonomuraea fuscirosea</name>
    <dbReference type="NCBI Taxonomy" id="1291556"/>
    <lineage>
        <taxon>Bacteria</taxon>
        <taxon>Bacillati</taxon>
        <taxon>Actinomycetota</taxon>
        <taxon>Actinomycetes</taxon>
        <taxon>Streptosporangiales</taxon>
        <taxon>Streptosporangiaceae</taxon>
        <taxon>Nonomuraea</taxon>
    </lineage>
</organism>
<comment type="caution">
    <text evidence="1">The sequence shown here is derived from an EMBL/GenBank/DDBJ whole genome shotgun (WGS) entry which is preliminary data.</text>
</comment>
<accession>A0A2T0MQB2</accession>
<evidence type="ECO:0000313" key="1">
    <source>
        <dbReference type="EMBL" id="PRX60305.1"/>
    </source>
</evidence>
<reference evidence="1 2" key="1">
    <citation type="submission" date="2018-03" db="EMBL/GenBank/DDBJ databases">
        <title>Genomic Encyclopedia of Type Strains, Phase III (KMG-III): the genomes of soil and plant-associated and newly described type strains.</title>
        <authorList>
            <person name="Whitman W."/>
        </authorList>
    </citation>
    <scope>NUCLEOTIDE SEQUENCE [LARGE SCALE GENOMIC DNA]</scope>
    <source>
        <strain evidence="1 2">CGMCC 4.7104</strain>
    </source>
</reference>
<dbReference type="Proteomes" id="UP000238312">
    <property type="component" value="Unassembled WGS sequence"/>
</dbReference>
<gene>
    <name evidence="1" type="ORF">B0I32_11772</name>
</gene>